<name>G0QSS1_ICHMU</name>
<dbReference type="InterPro" id="IPR000408">
    <property type="entry name" value="Reg_chr_condens"/>
</dbReference>
<sequence length="363" mass="41482">MEQALLSPDFDPKKWLQNELNRMNQEHQSEVDKIVLNTEPDFQFQSTDMQLTEILFNFKSKLTHSLDIIDSIIQLDFHMEEIKDKTELWTFGSGILGQLGIDRIKFCQNKPFNISKLTDKHFSQIAVSSTHTVGISTQKKLFGWGSTEFCSLGELTDQKLKLSVMNNKLFSFGKEDFSRLGLGQINIKHTEKPVQIKITPKLIKIQGIACGKNHCLMWNQAGQIYSWGDGTYGKLGHSSVNGSYNYMVAEPQLDYLRPKVITGYFKSSKKNQSCSIFVKISSYGNQNAAIDQKGFLYTWGQNNHNCLGHQESIDYNYPLCLEEFNQMQVIDVGCGKNFTVVIYQTPDQYNSQYQDQVKSQVLI</sequence>
<dbReference type="Proteomes" id="UP000008983">
    <property type="component" value="Unassembled WGS sequence"/>
</dbReference>
<dbReference type="PANTHER" id="PTHR22870">
    <property type="entry name" value="REGULATOR OF CHROMOSOME CONDENSATION"/>
    <property type="match status" value="1"/>
</dbReference>
<evidence type="ECO:0000256" key="1">
    <source>
        <dbReference type="ARBA" id="ARBA00022737"/>
    </source>
</evidence>
<feature type="repeat" description="RCC1" evidence="2">
    <location>
        <begin position="167"/>
        <end position="221"/>
    </location>
</feature>
<dbReference type="SUPFAM" id="SSF50985">
    <property type="entry name" value="RCC1/BLIP-II"/>
    <property type="match status" value="1"/>
</dbReference>
<dbReference type="AlphaFoldDB" id="G0QSS1"/>
<feature type="repeat" description="RCC1" evidence="2">
    <location>
        <begin position="86"/>
        <end position="138"/>
    </location>
</feature>
<dbReference type="RefSeq" id="XP_004035215.1">
    <property type="nucleotide sequence ID" value="XM_004035167.1"/>
</dbReference>
<feature type="repeat" description="RCC1" evidence="2">
    <location>
        <begin position="222"/>
        <end position="293"/>
    </location>
</feature>
<dbReference type="Pfam" id="PF00415">
    <property type="entry name" value="RCC1"/>
    <property type="match status" value="4"/>
</dbReference>
<dbReference type="PRINTS" id="PR00633">
    <property type="entry name" value="RCCNDNSATION"/>
</dbReference>
<proteinExistence type="predicted"/>
<dbReference type="PANTHER" id="PTHR22870:SF408">
    <property type="entry name" value="OS09G0560450 PROTEIN"/>
    <property type="match status" value="1"/>
</dbReference>
<evidence type="ECO:0000313" key="3">
    <source>
        <dbReference type="EMBL" id="EGR31729.1"/>
    </source>
</evidence>
<dbReference type="InterPro" id="IPR051210">
    <property type="entry name" value="Ub_ligase/GEF_domain"/>
</dbReference>
<evidence type="ECO:0000256" key="2">
    <source>
        <dbReference type="PROSITE-ProRule" id="PRU00235"/>
    </source>
</evidence>
<dbReference type="GeneID" id="14907875"/>
<dbReference type="InterPro" id="IPR009091">
    <property type="entry name" value="RCC1/BLIP-II"/>
</dbReference>
<dbReference type="eggNOG" id="KOG0941">
    <property type="taxonomic scope" value="Eukaryota"/>
</dbReference>
<feature type="repeat" description="RCC1" evidence="2">
    <location>
        <begin position="294"/>
        <end position="345"/>
    </location>
</feature>
<dbReference type="OrthoDB" id="297375at2759"/>
<protein>
    <submittedName>
        <fullName evidence="3">Regulator of chromosome condensation, putative</fullName>
    </submittedName>
</protein>
<reference evidence="3 4" key="1">
    <citation type="submission" date="2011-07" db="EMBL/GenBank/DDBJ databases">
        <authorList>
            <person name="Coyne R."/>
            <person name="Brami D."/>
            <person name="Johnson J."/>
            <person name="Hostetler J."/>
            <person name="Hannick L."/>
            <person name="Clark T."/>
            <person name="Cassidy-Hanley D."/>
            <person name="Inman J."/>
        </authorList>
    </citation>
    <scope>NUCLEOTIDE SEQUENCE [LARGE SCALE GENOMIC DNA]</scope>
    <source>
        <strain evidence="3 4">G5</strain>
    </source>
</reference>
<keyword evidence="4" id="KW-1185">Reference proteome</keyword>
<dbReference type="STRING" id="857967.G0QSS1"/>
<dbReference type="PROSITE" id="PS50012">
    <property type="entry name" value="RCC1_3"/>
    <property type="match status" value="4"/>
</dbReference>
<gene>
    <name evidence="3" type="ORF">IMG5_103300</name>
</gene>
<evidence type="ECO:0000313" key="4">
    <source>
        <dbReference type="Proteomes" id="UP000008983"/>
    </source>
</evidence>
<organism evidence="3 4">
    <name type="scientific">Ichthyophthirius multifiliis</name>
    <name type="common">White spot disease agent</name>
    <name type="synonym">Ich</name>
    <dbReference type="NCBI Taxonomy" id="5932"/>
    <lineage>
        <taxon>Eukaryota</taxon>
        <taxon>Sar</taxon>
        <taxon>Alveolata</taxon>
        <taxon>Ciliophora</taxon>
        <taxon>Intramacronucleata</taxon>
        <taxon>Oligohymenophorea</taxon>
        <taxon>Hymenostomatida</taxon>
        <taxon>Ophryoglenina</taxon>
        <taxon>Ichthyophthirius</taxon>
    </lineage>
</organism>
<dbReference type="InParanoid" id="G0QSS1"/>
<keyword evidence="1" id="KW-0677">Repeat</keyword>
<accession>G0QSS1</accession>
<dbReference type="EMBL" id="GL983823">
    <property type="protein sequence ID" value="EGR31729.1"/>
    <property type="molecule type" value="Genomic_DNA"/>
</dbReference>
<dbReference type="Gene3D" id="2.130.10.30">
    <property type="entry name" value="Regulator of chromosome condensation 1/beta-lactamase-inhibitor protein II"/>
    <property type="match status" value="2"/>
</dbReference>